<feature type="repeat" description="ANK" evidence="4">
    <location>
        <begin position="304"/>
        <end position="336"/>
    </location>
</feature>
<dbReference type="PANTHER" id="PTHR46224">
    <property type="entry name" value="ANKYRIN REPEAT FAMILY PROTEIN"/>
    <property type="match status" value="1"/>
</dbReference>
<dbReference type="CDD" id="cd02249">
    <property type="entry name" value="ZZ"/>
    <property type="match status" value="1"/>
</dbReference>
<dbReference type="AlphaFoldDB" id="A0A9N9KXS3"/>
<feature type="repeat" description="ANK" evidence="4">
    <location>
        <begin position="482"/>
        <end position="516"/>
    </location>
</feature>
<feature type="repeat" description="ANK" evidence="4">
    <location>
        <begin position="231"/>
        <end position="259"/>
    </location>
</feature>
<dbReference type="PROSITE" id="PS50297">
    <property type="entry name" value="ANK_REP_REGION"/>
    <property type="match status" value="7"/>
</dbReference>
<dbReference type="GO" id="GO:0008270">
    <property type="term" value="F:zinc ion binding"/>
    <property type="evidence" value="ECO:0007669"/>
    <property type="project" value="UniProtKB-KW"/>
</dbReference>
<organism evidence="7 8">
    <name type="scientific">Hymenoscyphus fraxineus</name>
    <dbReference type="NCBI Taxonomy" id="746836"/>
    <lineage>
        <taxon>Eukaryota</taxon>
        <taxon>Fungi</taxon>
        <taxon>Dikarya</taxon>
        <taxon>Ascomycota</taxon>
        <taxon>Pezizomycotina</taxon>
        <taxon>Leotiomycetes</taxon>
        <taxon>Helotiales</taxon>
        <taxon>Helotiaceae</taxon>
        <taxon>Hymenoscyphus</taxon>
    </lineage>
</organism>
<keyword evidence="8" id="KW-1185">Reference proteome</keyword>
<feature type="compositionally biased region" description="Acidic residues" evidence="5">
    <location>
        <begin position="926"/>
        <end position="935"/>
    </location>
</feature>
<reference evidence="7" key="1">
    <citation type="submission" date="2021-07" db="EMBL/GenBank/DDBJ databases">
        <authorList>
            <person name="Durling M."/>
        </authorList>
    </citation>
    <scope>NUCLEOTIDE SEQUENCE</scope>
</reference>
<evidence type="ECO:0000313" key="7">
    <source>
        <dbReference type="EMBL" id="CAG8956335.1"/>
    </source>
</evidence>
<evidence type="ECO:0000256" key="1">
    <source>
        <dbReference type="ARBA" id="ARBA00022723"/>
    </source>
</evidence>
<feature type="repeat" description="ANK" evidence="4">
    <location>
        <begin position="415"/>
        <end position="447"/>
    </location>
</feature>
<feature type="domain" description="ZZ-type" evidence="6">
    <location>
        <begin position="834"/>
        <end position="860"/>
    </location>
</feature>
<dbReference type="OrthoDB" id="341259at2759"/>
<feature type="compositionally biased region" description="Low complexity" evidence="5">
    <location>
        <begin position="892"/>
        <end position="910"/>
    </location>
</feature>
<keyword evidence="2" id="KW-0863">Zinc-finger</keyword>
<evidence type="ECO:0000313" key="8">
    <source>
        <dbReference type="Proteomes" id="UP000696280"/>
    </source>
</evidence>
<dbReference type="SMART" id="SM00248">
    <property type="entry name" value="ANK"/>
    <property type="match status" value="18"/>
</dbReference>
<gene>
    <name evidence="7" type="ORF">HYFRA_00003715</name>
</gene>
<evidence type="ECO:0000256" key="4">
    <source>
        <dbReference type="PROSITE-ProRule" id="PRU00023"/>
    </source>
</evidence>
<dbReference type="InterPro" id="IPR036770">
    <property type="entry name" value="Ankyrin_rpt-contain_sf"/>
</dbReference>
<feature type="repeat" description="ANK" evidence="4">
    <location>
        <begin position="165"/>
        <end position="193"/>
    </location>
</feature>
<dbReference type="InterPro" id="IPR002110">
    <property type="entry name" value="Ankyrin_rpt"/>
</dbReference>
<comment type="caution">
    <text evidence="7">The sequence shown here is derived from an EMBL/GenBank/DDBJ whole genome shotgun (WGS) entry which is preliminary data.</text>
</comment>
<feature type="repeat" description="ANK" evidence="4">
    <location>
        <begin position="551"/>
        <end position="583"/>
    </location>
</feature>
<dbReference type="Pfam" id="PF00023">
    <property type="entry name" value="Ank"/>
    <property type="match status" value="1"/>
</dbReference>
<dbReference type="Proteomes" id="UP000696280">
    <property type="component" value="Unassembled WGS sequence"/>
</dbReference>
<evidence type="ECO:0000256" key="3">
    <source>
        <dbReference type="ARBA" id="ARBA00022833"/>
    </source>
</evidence>
<dbReference type="PROSITE" id="PS50088">
    <property type="entry name" value="ANK_REPEAT"/>
    <property type="match status" value="10"/>
</dbReference>
<feature type="region of interest" description="Disordered" evidence="5">
    <location>
        <begin position="875"/>
        <end position="935"/>
    </location>
</feature>
<evidence type="ECO:0000259" key="6">
    <source>
        <dbReference type="PROSITE" id="PS01357"/>
    </source>
</evidence>
<dbReference type="InterPro" id="IPR000433">
    <property type="entry name" value="Znf_ZZ"/>
</dbReference>
<protein>
    <recommendedName>
        <fullName evidence="6">ZZ-type domain-containing protein</fullName>
    </recommendedName>
</protein>
<dbReference type="Pfam" id="PF12796">
    <property type="entry name" value="Ank_2"/>
    <property type="match status" value="5"/>
</dbReference>
<dbReference type="Pfam" id="PF13637">
    <property type="entry name" value="Ank_4"/>
    <property type="match status" value="1"/>
</dbReference>
<name>A0A9N9KXS3_9HELO</name>
<evidence type="ECO:0000256" key="2">
    <source>
        <dbReference type="ARBA" id="ARBA00022771"/>
    </source>
</evidence>
<dbReference type="Gene3D" id="3.30.60.90">
    <property type="match status" value="1"/>
</dbReference>
<feature type="repeat" description="ANK" evidence="4">
    <location>
        <begin position="337"/>
        <end position="374"/>
    </location>
</feature>
<keyword evidence="1" id="KW-0479">Metal-binding</keyword>
<sequence>MLPVLVELSVPYDLNTFTSEEIDEALIHVARYSHTTIVKSLLTKKRYSQGTLLESLKAATSSGVERTMLEIANHIAGISESSRITWPASLLYRAAFLGLDQFAKRLLELGCLPEPGGSMQTEHAQLTDTDGQSVLSWTMGVLRNPEVAQVLVGEGEADVNFADEKGFTALYTASDMGNYLVVESLLKMGADPNKVCGSWAPLLVAASEGYIESIRVLLEGGASPDIPNADSNMTPLSCAANKGYLDICRLLLSKGAGINSPLIVPPVLCDMLENYVGIHPNSTQLDVIKFLVENGADINAKDSDGMTALSNAVYLGNETVVQCLLENRADANIPDDLGRSALFFAAGQSQHRDKAVAFARSLLAHGADINLQTTRGMTPLMIAAWHNHTDFAEFLLEQPKTNVDSVSEGTSEISQGWTALSYAVSGGFREMIRLLADAGADLNRRGSHGLYPIHVLACRSADSLRTLLEYRRKVDIEAKSSSGMTALLLAVSSNPVELENVKVLINAGANLDATNEMGHMALSWTYTSNYDKLVSLMLQQEDFDINLCARSYGNALHQACKNGKLDLVKMLVDHGSDINLSLGCNHGTPLQCVCLASDDSNYENIKDMMRYLIANGADVKAEGGLFGSVIGSAAMVASSDAIRLLLEHGAPLDIMDDMERLPIHHASNNCLDVFKMLVKAGGDISVRDKLRRTTLHCAAQYGNAEVVEHLLEKMGPEAVHYTDIDGWTPLCWAVRGLDRYHDPHEGSIDRLKVVRLLLEHNADVYAQGTIGKESFSVLKIARYSNADPEIITLLRKGIREEGSTKHPGGSAEPRQDNSHKNVKPGAKRTPAAYCDYCHWSIRGIVYHCKTCYDFDFCNKCYHRRDIIHSSAKYSNHEFEEKGPEYDPTPPQSRKGSITSLSSSSSSSSSGWGAGSEDDVANKVSGIDEDQDSEDN</sequence>
<keyword evidence="4" id="KW-0040">ANK repeat</keyword>
<feature type="region of interest" description="Disordered" evidence="5">
    <location>
        <begin position="797"/>
        <end position="826"/>
    </location>
</feature>
<dbReference type="InterPro" id="IPR043145">
    <property type="entry name" value="Znf_ZZ_sf"/>
</dbReference>
<dbReference type="PANTHER" id="PTHR46224:SF64">
    <property type="entry name" value="IQ MOTIF AND ANKYRIN REPEAT DOMAIN-CONTAINING PROTEIN 1"/>
    <property type="match status" value="1"/>
</dbReference>
<dbReference type="PROSITE" id="PS01357">
    <property type="entry name" value="ZF_ZZ_1"/>
    <property type="match status" value="1"/>
</dbReference>
<dbReference type="SUPFAM" id="SSF48403">
    <property type="entry name" value="Ankyrin repeat"/>
    <property type="match status" value="3"/>
</dbReference>
<feature type="repeat" description="ANK" evidence="4">
    <location>
        <begin position="197"/>
        <end position="229"/>
    </location>
</feature>
<dbReference type="EMBL" id="CAJVRL010000070">
    <property type="protein sequence ID" value="CAG8956335.1"/>
    <property type="molecule type" value="Genomic_DNA"/>
</dbReference>
<dbReference type="InterPro" id="IPR051616">
    <property type="entry name" value="Cul2-RING_E3_ligase_SR"/>
</dbReference>
<feature type="repeat" description="ANK" evidence="4">
    <location>
        <begin position="284"/>
        <end position="303"/>
    </location>
</feature>
<dbReference type="SUPFAM" id="SSF57850">
    <property type="entry name" value="RING/U-box"/>
    <property type="match status" value="1"/>
</dbReference>
<keyword evidence="3" id="KW-0862">Zinc</keyword>
<accession>A0A9N9KXS3</accession>
<dbReference type="Gene3D" id="1.25.40.20">
    <property type="entry name" value="Ankyrin repeat-containing domain"/>
    <property type="match status" value="5"/>
</dbReference>
<dbReference type="PRINTS" id="PR01415">
    <property type="entry name" value="ANKYRIN"/>
</dbReference>
<evidence type="ECO:0000256" key="5">
    <source>
        <dbReference type="SAM" id="MobiDB-lite"/>
    </source>
</evidence>
<proteinExistence type="predicted"/>
<feature type="compositionally biased region" description="Basic and acidic residues" evidence="5">
    <location>
        <begin position="875"/>
        <end position="884"/>
    </location>
</feature>
<feature type="repeat" description="ANK" evidence="4">
    <location>
        <begin position="375"/>
        <end position="397"/>
    </location>
</feature>